<evidence type="ECO:0000313" key="2">
    <source>
        <dbReference type="EMBL" id="KAF7841854.1"/>
    </source>
</evidence>
<dbReference type="Proteomes" id="UP000634136">
    <property type="component" value="Unassembled WGS sequence"/>
</dbReference>
<gene>
    <name evidence="2" type="ORF">G2W53_004152</name>
</gene>
<accession>A0A834XBC8</accession>
<dbReference type="AlphaFoldDB" id="A0A834XBC8"/>
<evidence type="ECO:0000313" key="3">
    <source>
        <dbReference type="Proteomes" id="UP000634136"/>
    </source>
</evidence>
<reference evidence="2" key="1">
    <citation type="submission" date="2020-09" db="EMBL/GenBank/DDBJ databases">
        <title>Genome-Enabled Discovery of Anthraquinone Biosynthesis in Senna tora.</title>
        <authorList>
            <person name="Kang S.-H."/>
            <person name="Pandey R.P."/>
            <person name="Lee C.-M."/>
            <person name="Sim J.-S."/>
            <person name="Jeong J.-T."/>
            <person name="Choi B.-S."/>
            <person name="Jung M."/>
            <person name="Ginzburg D."/>
            <person name="Zhao K."/>
            <person name="Won S.Y."/>
            <person name="Oh T.-J."/>
            <person name="Yu Y."/>
            <person name="Kim N.-H."/>
            <person name="Lee O.R."/>
            <person name="Lee T.-H."/>
            <person name="Bashyal P."/>
            <person name="Kim T.-S."/>
            <person name="Lee W.-H."/>
            <person name="Kawkins C."/>
            <person name="Kim C.-K."/>
            <person name="Kim J.S."/>
            <person name="Ahn B.O."/>
            <person name="Rhee S.Y."/>
            <person name="Sohng J.K."/>
        </authorList>
    </citation>
    <scope>NUCLEOTIDE SEQUENCE</scope>
    <source>
        <tissue evidence="2">Leaf</tissue>
    </source>
</reference>
<evidence type="ECO:0000256" key="1">
    <source>
        <dbReference type="SAM" id="MobiDB-lite"/>
    </source>
</evidence>
<protein>
    <submittedName>
        <fullName evidence="2">Uncharacterized protein</fullName>
    </submittedName>
</protein>
<organism evidence="2 3">
    <name type="scientific">Senna tora</name>
    <dbReference type="NCBI Taxonomy" id="362788"/>
    <lineage>
        <taxon>Eukaryota</taxon>
        <taxon>Viridiplantae</taxon>
        <taxon>Streptophyta</taxon>
        <taxon>Embryophyta</taxon>
        <taxon>Tracheophyta</taxon>
        <taxon>Spermatophyta</taxon>
        <taxon>Magnoliopsida</taxon>
        <taxon>eudicotyledons</taxon>
        <taxon>Gunneridae</taxon>
        <taxon>Pentapetalae</taxon>
        <taxon>rosids</taxon>
        <taxon>fabids</taxon>
        <taxon>Fabales</taxon>
        <taxon>Fabaceae</taxon>
        <taxon>Caesalpinioideae</taxon>
        <taxon>Cassia clade</taxon>
        <taxon>Senna</taxon>
    </lineage>
</organism>
<dbReference type="EMBL" id="JAAIUW010000002">
    <property type="protein sequence ID" value="KAF7841854.1"/>
    <property type="molecule type" value="Genomic_DNA"/>
</dbReference>
<feature type="region of interest" description="Disordered" evidence="1">
    <location>
        <begin position="1"/>
        <end position="36"/>
    </location>
</feature>
<feature type="compositionally biased region" description="Low complexity" evidence="1">
    <location>
        <begin position="18"/>
        <end position="27"/>
    </location>
</feature>
<proteinExistence type="predicted"/>
<name>A0A834XBC8_9FABA</name>
<comment type="caution">
    <text evidence="2">The sequence shown here is derived from an EMBL/GenBank/DDBJ whole genome shotgun (WGS) entry which is preliminary data.</text>
</comment>
<sequence>MYAHSQPPISEPAQSSEATHSAGTSSTRRSRANHDMNKAWIVDVIGVRERRASWSR</sequence>
<keyword evidence="3" id="KW-1185">Reference proteome</keyword>